<gene>
    <name evidence="2" type="ORF">FGO68_gene7266</name>
</gene>
<dbReference type="EMBL" id="RRYP01019634">
    <property type="protein sequence ID" value="TNV73174.1"/>
    <property type="molecule type" value="Genomic_DNA"/>
</dbReference>
<feature type="region of interest" description="Disordered" evidence="1">
    <location>
        <begin position="85"/>
        <end position="115"/>
    </location>
</feature>
<organism evidence="2 3">
    <name type="scientific">Halteria grandinella</name>
    <dbReference type="NCBI Taxonomy" id="5974"/>
    <lineage>
        <taxon>Eukaryota</taxon>
        <taxon>Sar</taxon>
        <taxon>Alveolata</taxon>
        <taxon>Ciliophora</taxon>
        <taxon>Intramacronucleata</taxon>
        <taxon>Spirotrichea</taxon>
        <taxon>Stichotrichia</taxon>
        <taxon>Sporadotrichida</taxon>
        <taxon>Halteriidae</taxon>
        <taxon>Halteria</taxon>
    </lineage>
</organism>
<evidence type="ECO:0000313" key="3">
    <source>
        <dbReference type="Proteomes" id="UP000785679"/>
    </source>
</evidence>
<name>A0A8J8SWD5_HALGN</name>
<feature type="compositionally biased region" description="Polar residues" evidence="1">
    <location>
        <begin position="105"/>
        <end position="114"/>
    </location>
</feature>
<comment type="caution">
    <text evidence="2">The sequence shown here is derived from an EMBL/GenBank/DDBJ whole genome shotgun (WGS) entry which is preliminary data.</text>
</comment>
<dbReference type="Proteomes" id="UP000785679">
    <property type="component" value="Unassembled WGS sequence"/>
</dbReference>
<evidence type="ECO:0000256" key="1">
    <source>
        <dbReference type="SAM" id="MobiDB-lite"/>
    </source>
</evidence>
<dbReference type="AlphaFoldDB" id="A0A8J8SWD5"/>
<protein>
    <submittedName>
        <fullName evidence="2">Uncharacterized protein</fullName>
    </submittedName>
</protein>
<accession>A0A8J8SWD5</accession>
<reference evidence="2" key="1">
    <citation type="submission" date="2019-06" db="EMBL/GenBank/DDBJ databases">
        <authorList>
            <person name="Zheng W."/>
        </authorList>
    </citation>
    <scope>NUCLEOTIDE SEQUENCE</scope>
    <source>
        <strain evidence="2">QDHG01</strain>
    </source>
</reference>
<evidence type="ECO:0000313" key="2">
    <source>
        <dbReference type="EMBL" id="TNV73174.1"/>
    </source>
</evidence>
<sequence>MSFLNSKDIPQSLLKIRKFINRAHMLAYDEVPDHNAFRQDLIAATTQASTNPTFEDIPSLKSFLLSKGLSNQEVLSVSSFIEQRTKESRNESSTEGESDEESKGHSNNLSQSGDRNAFENLEETVEQNKEKEHGNEVQFNLRSYFDKYLASKQLIADLERLKYACNPYKLALQGKGIFLAVEQAFLSNPSLTHSSNAKERCDQLNHLILTTIISNLHLTPQPPVPFSTHSFKLSLYCDTRFYQQLGQLDITASMVEHIKLTLTDSNDAGRQYMSTLTKMGKAYGGFIQVAAGREYVATVQIGIQRQRAVEAKMLKVAVKDAIRNIRVKAQSGHIVIV</sequence>
<proteinExistence type="predicted"/>
<keyword evidence="3" id="KW-1185">Reference proteome</keyword>